<accession>Q4R4E3</accession>
<reference evidence="2" key="1">
    <citation type="journal article" date="2005" name="Mol. Biol. Evol.">
        <title>Substitution rate and structural divergence of 5'UTR evolution: comparative analysis between human and cynomolgus monkey cDNAs.</title>
        <authorList>
            <person name="Osada N."/>
            <person name="Hirata M."/>
            <person name="Tanuma R."/>
            <person name="Kusuda J."/>
            <person name="Hida M."/>
            <person name="Suzuki Y."/>
            <person name="Sugano S."/>
            <person name="Gojobori T."/>
            <person name="Shen C.K."/>
            <person name="Wu C.I."/>
            <person name="Hashimoto K."/>
        </authorList>
    </citation>
    <scope>NUCLEOTIDE SEQUENCE</scope>
</reference>
<evidence type="ECO:0000256" key="1">
    <source>
        <dbReference type="SAM" id="MobiDB-lite"/>
    </source>
</evidence>
<reference evidence="2" key="2">
    <citation type="submission" date="2005-06" db="EMBL/GenBank/DDBJ databases">
        <title>DNA sequences of macaque genes expressed in brain or testis and its evolutionary implications.</title>
        <authorList>
            <consortium name="International consortium for macaque cDNA sequencing and analysis"/>
        </authorList>
    </citation>
    <scope>NUCLEOTIDE SEQUENCE</scope>
</reference>
<name>Q4R4E3_MACFA</name>
<sequence>MISLYLFLDFSCEEVACPSTPVGIFCQVGQQTEKRNKTQRQSTEKQQWPRRSILSIPRTCTSTGL</sequence>
<dbReference type="EMBL" id="AB178971">
    <property type="protein sequence ID" value="BAE02022.1"/>
    <property type="molecule type" value="mRNA"/>
</dbReference>
<organism evidence="2">
    <name type="scientific">Macaca fascicularis</name>
    <name type="common">Crab-eating macaque</name>
    <name type="synonym">Cynomolgus monkey</name>
    <dbReference type="NCBI Taxonomy" id="9541"/>
    <lineage>
        <taxon>Eukaryota</taxon>
        <taxon>Metazoa</taxon>
        <taxon>Chordata</taxon>
        <taxon>Craniata</taxon>
        <taxon>Vertebrata</taxon>
        <taxon>Euteleostomi</taxon>
        <taxon>Mammalia</taxon>
        <taxon>Eutheria</taxon>
        <taxon>Euarchontoglires</taxon>
        <taxon>Primates</taxon>
        <taxon>Haplorrhini</taxon>
        <taxon>Catarrhini</taxon>
        <taxon>Cercopithecidae</taxon>
        <taxon>Cercopithecinae</taxon>
        <taxon>Macaca</taxon>
    </lineage>
</organism>
<proteinExistence type="evidence at transcript level"/>
<evidence type="ECO:0000313" key="2">
    <source>
        <dbReference type="EMBL" id="BAE02022.1"/>
    </source>
</evidence>
<feature type="region of interest" description="Disordered" evidence="1">
    <location>
        <begin position="31"/>
        <end position="65"/>
    </location>
</feature>
<dbReference type="AlphaFoldDB" id="Q4R4E3"/>
<protein>
    <submittedName>
        <fullName evidence="2">Testis cDNA clone: QtsA-10551, similar to human FLJ44896 protein (FLJ44896)</fullName>
    </submittedName>
</protein>